<dbReference type="Pfam" id="PF14681">
    <property type="entry name" value="UPRTase"/>
    <property type="match status" value="1"/>
</dbReference>
<feature type="domain" description="Phosphoribosyltransferase" evidence="1">
    <location>
        <begin position="3"/>
        <end position="128"/>
    </location>
</feature>
<dbReference type="InterPro" id="IPR029057">
    <property type="entry name" value="PRTase-like"/>
</dbReference>
<dbReference type="OrthoDB" id="106623at2759"/>
<dbReference type="InterPro" id="IPR000836">
    <property type="entry name" value="PRTase_dom"/>
</dbReference>
<proteinExistence type="predicted"/>
<protein>
    <recommendedName>
        <fullName evidence="1">Phosphoribosyltransferase domain-containing protein</fullName>
    </recommendedName>
</protein>
<dbReference type="SUPFAM" id="SSF53271">
    <property type="entry name" value="PRTase-like"/>
    <property type="match status" value="1"/>
</dbReference>
<gene>
    <name evidence="2" type="ORF">CTOB1V02_LOCUS11717</name>
</gene>
<evidence type="ECO:0000313" key="2">
    <source>
        <dbReference type="EMBL" id="CAD7233898.1"/>
    </source>
</evidence>
<organism evidence="2">
    <name type="scientific">Cyprideis torosa</name>
    <dbReference type="NCBI Taxonomy" id="163714"/>
    <lineage>
        <taxon>Eukaryota</taxon>
        <taxon>Metazoa</taxon>
        <taxon>Ecdysozoa</taxon>
        <taxon>Arthropoda</taxon>
        <taxon>Crustacea</taxon>
        <taxon>Oligostraca</taxon>
        <taxon>Ostracoda</taxon>
        <taxon>Podocopa</taxon>
        <taxon>Podocopida</taxon>
        <taxon>Cytherocopina</taxon>
        <taxon>Cytheroidea</taxon>
        <taxon>Cytherideidae</taxon>
        <taxon>Cyprideis</taxon>
    </lineage>
</organism>
<dbReference type="EMBL" id="OB667232">
    <property type="protein sequence ID" value="CAD7233898.1"/>
    <property type="molecule type" value="Genomic_DNA"/>
</dbReference>
<sequence length="143" mass="15602">GATYQGLAYCKGNCGVSVIRSGEAMEKGLRDCCRSIRIGKILIQSDPETCAAHVVYAKFPEDVAERKVLLMYPILSSGNTVSAAIRVLVQHRVIEENIVLLTLFATPKGLRKVIASFPGVRVLSSEIHPVAPNHFGQRYFGTD</sequence>
<accession>A0A7R8WLA9</accession>
<reference evidence="2" key="1">
    <citation type="submission" date="2020-11" db="EMBL/GenBank/DDBJ databases">
        <authorList>
            <person name="Tran Van P."/>
        </authorList>
    </citation>
    <scope>NUCLEOTIDE SEQUENCE</scope>
</reference>
<name>A0A7R8WLA9_9CRUS</name>
<feature type="non-terminal residue" evidence="2">
    <location>
        <position position="1"/>
    </location>
</feature>
<dbReference type="Gene3D" id="3.40.50.2020">
    <property type="match status" value="1"/>
</dbReference>
<dbReference type="CDD" id="cd06223">
    <property type="entry name" value="PRTases_typeI"/>
    <property type="match status" value="1"/>
</dbReference>
<dbReference type="AlphaFoldDB" id="A0A7R8WLA9"/>
<evidence type="ECO:0000259" key="1">
    <source>
        <dbReference type="Pfam" id="PF14681"/>
    </source>
</evidence>